<organism evidence="1 2">
    <name type="scientific">Corynebacterium bovis</name>
    <dbReference type="NCBI Taxonomy" id="36808"/>
    <lineage>
        <taxon>Bacteria</taxon>
        <taxon>Bacillati</taxon>
        <taxon>Actinomycetota</taxon>
        <taxon>Actinomycetes</taxon>
        <taxon>Mycobacteriales</taxon>
        <taxon>Corynebacteriaceae</taxon>
        <taxon>Corynebacterium</taxon>
    </lineage>
</organism>
<sequence length="316" mass="35404">MAGRRAHGRSYFSAPIDEVAPLSYSMMFIHGDFDTVCEAAEYISLSPVDEERAPSEWSVREHWRDRVGDDWVREFRLAEDPTYPGFGTLIQTANPRWIAWIGASYRYVGSMDGWLQSTVSRQVVPDYEIVLVNRYPDGEYLAESIPGWQHNCRSRIEFWDSETFIRYQNFDMGWRKIGLELSQSWRLHPVTDWLEGPEYAFPGMEKLRSKKGPLRTRFGDEELAAAAAVFGIDLFSKEFYCGPAVTITASVMADREYGVADAEQYRDLFLPGWREDPGRGCVRGEDVSVGAGVAGGVPGVVVTGEPGGDVPAGVCG</sequence>
<dbReference type="AlphaFoldDB" id="A0A3R8QII6"/>
<proteinExistence type="predicted"/>
<dbReference type="RefSeq" id="WP_125197179.1">
    <property type="nucleotide sequence ID" value="NZ_PQNM01000184.1"/>
</dbReference>
<gene>
    <name evidence="1" type="ORF">CXF42_10950</name>
</gene>
<reference evidence="1 2" key="1">
    <citation type="submission" date="2018-01" db="EMBL/GenBank/DDBJ databases">
        <title>Twenty Corynebacterium bovis Genomes.</title>
        <authorList>
            <person name="Gulvik C.A."/>
        </authorList>
    </citation>
    <scope>NUCLEOTIDE SEQUENCE [LARGE SCALE GENOMIC DNA]</scope>
    <source>
        <strain evidence="1 2">16-2004</strain>
    </source>
</reference>
<dbReference type="EMBL" id="PQNQ01000065">
    <property type="protein sequence ID" value="RRQ01362.1"/>
    <property type="molecule type" value="Genomic_DNA"/>
</dbReference>
<name>A0A3R8QII6_9CORY</name>
<keyword evidence="2" id="KW-1185">Reference proteome</keyword>
<dbReference type="Proteomes" id="UP000278422">
    <property type="component" value="Unassembled WGS sequence"/>
</dbReference>
<protein>
    <submittedName>
        <fullName evidence="1">Uncharacterized protein</fullName>
    </submittedName>
</protein>
<comment type="caution">
    <text evidence="1">The sequence shown here is derived from an EMBL/GenBank/DDBJ whole genome shotgun (WGS) entry which is preliminary data.</text>
</comment>
<accession>A0A3R8QII6</accession>
<evidence type="ECO:0000313" key="2">
    <source>
        <dbReference type="Proteomes" id="UP000278422"/>
    </source>
</evidence>
<evidence type="ECO:0000313" key="1">
    <source>
        <dbReference type="EMBL" id="RRQ01362.1"/>
    </source>
</evidence>